<dbReference type="Proteomes" id="UP001442841">
    <property type="component" value="Chromosome"/>
</dbReference>
<feature type="transmembrane region" description="Helical" evidence="8">
    <location>
        <begin position="406"/>
        <end position="431"/>
    </location>
</feature>
<accession>A0ABZ3FWB5</accession>
<comment type="similarity">
    <text evidence="8">Belongs to the binding-protein-dependent transport system permease family.</text>
</comment>
<keyword evidence="3" id="KW-1003">Cell membrane</keyword>
<name>A0ABZ3FWB5_9ACTN</name>
<evidence type="ECO:0000256" key="5">
    <source>
        <dbReference type="ARBA" id="ARBA00022692"/>
    </source>
</evidence>
<dbReference type="SUPFAM" id="SSF161098">
    <property type="entry name" value="MetI-like"/>
    <property type="match status" value="2"/>
</dbReference>
<organism evidence="10 11">
    <name type="scientific">Ammonicoccus fulvus</name>
    <dbReference type="NCBI Taxonomy" id="3138240"/>
    <lineage>
        <taxon>Bacteria</taxon>
        <taxon>Bacillati</taxon>
        <taxon>Actinomycetota</taxon>
        <taxon>Actinomycetes</taxon>
        <taxon>Propionibacteriales</taxon>
        <taxon>Propionibacteriaceae</taxon>
        <taxon>Ammonicoccus</taxon>
    </lineage>
</organism>
<proteinExistence type="inferred from homology"/>
<feature type="transmembrane region" description="Helical" evidence="8">
    <location>
        <begin position="464"/>
        <end position="483"/>
    </location>
</feature>
<evidence type="ECO:0000259" key="9">
    <source>
        <dbReference type="PROSITE" id="PS50928"/>
    </source>
</evidence>
<feature type="transmembrane region" description="Helical" evidence="8">
    <location>
        <begin position="331"/>
        <end position="352"/>
    </location>
</feature>
<keyword evidence="11" id="KW-1185">Reference proteome</keyword>
<sequence>MLVAVFSMLPLAYLLFHVATGNRATVISTLASPRTMALLLNSAFLVVAVTGLATVFGVGLAWLTERTDLAGRGIWRVAAALPLAMPSYVAAYAWISTTDIEGAFGSVMVLTGSTFPYVYLSAAAALRSTGGTLEEVAASLGQNRWTVFRRVTWPTVRPAAAAGGLLVATYTLSDFGSVALMRYDVFTRAIFMSYRASFDRLPAAVLACVLVVMTLIITGAEMRTRSKASSLGNAQGPKRPPVPLRLGVWQVPVVALLVGVLTVSLAYPVVAVLRWFLSDIGAGLPGELGEVVANTVLVCAAAAAIATLAALPLGIYGARSQSKLSRTVQQVVYFAHGLPGLVVALAMVFFGIRYARAIYQEWPLLVLTYVLLLLSAAMGAIRGAVVTSSPRIEEAARSLGAGTGRVLRRVTLPLAMPGIAAGFVLVMLSAMKELPATLLLRPAGFETLATRLWMNTEELAYADAAPYALGLVLVALIPAVALVRVSLPKTARPAEVQDAESVVEPLS</sequence>
<gene>
    <name evidence="10" type="ORF">AADG42_16665</name>
</gene>
<evidence type="ECO:0000313" key="10">
    <source>
        <dbReference type="EMBL" id="XAN08871.1"/>
    </source>
</evidence>
<feature type="transmembrane region" description="Helical" evidence="8">
    <location>
        <begin position="248"/>
        <end position="271"/>
    </location>
</feature>
<dbReference type="CDD" id="cd06261">
    <property type="entry name" value="TM_PBP2"/>
    <property type="match status" value="2"/>
</dbReference>
<keyword evidence="7 8" id="KW-0472">Membrane</keyword>
<keyword evidence="5 8" id="KW-0812">Transmembrane</keyword>
<feature type="transmembrane region" description="Helical" evidence="8">
    <location>
        <begin position="74"/>
        <end position="95"/>
    </location>
</feature>
<feature type="transmembrane region" description="Helical" evidence="8">
    <location>
        <begin position="159"/>
        <end position="181"/>
    </location>
</feature>
<dbReference type="InterPro" id="IPR035906">
    <property type="entry name" value="MetI-like_sf"/>
</dbReference>
<comment type="subcellular location">
    <subcellularLocation>
        <location evidence="1">Cell inner membrane</location>
        <topology evidence="1">Multi-pass membrane protein</topology>
    </subcellularLocation>
    <subcellularLocation>
        <location evidence="8">Cell membrane</location>
        <topology evidence="8">Multi-pass membrane protein</topology>
    </subcellularLocation>
</comment>
<feature type="transmembrane region" description="Helical" evidence="8">
    <location>
        <begin position="291"/>
        <end position="311"/>
    </location>
</feature>
<keyword evidence="4" id="KW-0997">Cell inner membrane</keyword>
<dbReference type="PANTHER" id="PTHR43357:SF3">
    <property type="entry name" value="FE(3+)-TRANSPORT SYSTEM PERMEASE PROTEIN FBPB 2"/>
    <property type="match status" value="1"/>
</dbReference>
<evidence type="ECO:0000256" key="6">
    <source>
        <dbReference type="ARBA" id="ARBA00022989"/>
    </source>
</evidence>
<dbReference type="InterPro" id="IPR000515">
    <property type="entry name" value="MetI-like"/>
</dbReference>
<protein>
    <submittedName>
        <fullName evidence="10">Iron ABC transporter permease</fullName>
    </submittedName>
</protein>
<reference evidence="10 11" key="1">
    <citation type="submission" date="2024-04" db="EMBL/GenBank/DDBJ databases">
        <title>Isolation of an actinomycete strain from pig manure.</title>
        <authorList>
            <person name="Gong T."/>
            <person name="Yu Z."/>
            <person name="An M."/>
            <person name="Wei C."/>
            <person name="Yang W."/>
            <person name="Liu L."/>
        </authorList>
    </citation>
    <scope>NUCLEOTIDE SEQUENCE [LARGE SCALE GENOMIC DNA]</scope>
    <source>
        <strain evidence="10 11">ZF39</strain>
    </source>
</reference>
<feature type="transmembrane region" description="Helical" evidence="8">
    <location>
        <begin position="39"/>
        <end position="62"/>
    </location>
</feature>
<dbReference type="Pfam" id="PF00528">
    <property type="entry name" value="BPD_transp_1"/>
    <property type="match status" value="2"/>
</dbReference>
<evidence type="ECO:0000256" key="2">
    <source>
        <dbReference type="ARBA" id="ARBA00022448"/>
    </source>
</evidence>
<evidence type="ECO:0000256" key="4">
    <source>
        <dbReference type="ARBA" id="ARBA00022519"/>
    </source>
</evidence>
<evidence type="ECO:0000256" key="3">
    <source>
        <dbReference type="ARBA" id="ARBA00022475"/>
    </source>
</evidence>
<evidence type="ECO:0000256" key="7">
    <source>
        <dbReference type="ARBA" id="ARBA00023136"/>
    </source>
</evidence>
<feature type="transmembrane region" description="Helical" evidence="8">
    <location>
        <begin position="107"/>
        <end position="126"/>
    </location>
</feature>
<keyword evidence="6 8" id="KW-1133">Transmembrane helix</keyword>
<evidence type="ECO:0000256" key="1">
    <source>
        <dbReference type="ARBA" id="ARBA00004429"/>
    </source>
</evidence>
<dbReference type="Gene3D" id="1.10.3720.10">
    <property type="entry name" value="MetI-like"/>
    <property type="match status" value="2"/>
</dbReference>
<feature type="domain" description="ABC transmembrane type-1" evidence="9">
    <location>
        <begin position="39"/>
        <end position="219"/>
    </location>
</feature>
<dbReference type="RefSeq" id="WP_425310302.1">
    <property type="nucleotide sequence ID" value="NZ_CP154795.1"/>
</dbReference>
<evidence type="ECO:0000313" key="11">
    <source>
        <dbReference type="Proteomes" id="UP001442841"/>
    </source>
</evidence>
<dbReference type="PROSITE" id="PS50928">
    <property type="entry name" value="ABC_TM1"/>
    <property type="match status" value="2"/>
</dbReference>
<dbReference type="PANTHER" id="PTHR43357">
    <property type="entry name" value="INNER MEMBRANE ABC TRANSPORTER PERMEASE PROTEIN YDCV"/>
    <property type="match status" value="1"/>
</dbReference>
<feature type="transmembrane region" description="Helical" evidence="8">
    <location>
        <begin position="201"/>
        <end position="220"/>
    </location>
</feature>
<dbReference type="EMBL" id="CP154795">
    <property type="protein sequence ID" value="XAN08871.1"/>
    <property type="molecule type" value="Genomic_DNA"/>
</dbReference>
<feature type="transmembrane region" description="Helical" evidence="8">
    <location>
        <begin position="364"/>
        <end position="385"/>
    </location>
</feature>
<evidence type="ECO:0000256" key="8">
    <source>
        <dbReference type="RuleBase" id="RU363032"/>
    </source>
</evidence>
<keyword evidence="2 8" id="KW-0813">Transport</keyword>
<feature type="domain" description="ABC transmembrane type-1" evidence="9">
    <location>
        <begin position="292"/>
        <end position="484"/>
    </location>
</feature>